<comment type="caution">
    <text evidence="1">The sequence shown here is derived from an EMBL/GenBank/DDBJ whole genome shotgun (WGS) entry which is preliminary data.</text>
</comment>
<accession>A0A8J5V958</accession>
<gene>
    <name evidence="1" type="ORF">G9C98_006145</name>
</gene>
<name>A0A8J5V958_9HYME</name>
<reference evidence="1" key="1">
    <citation type="submission" date="2020-03" db="EMBL/GenBank/DDBJ databases">
        <authorList>
            <person name="Chebbi M.A."/>
            <person name="Drezen J.M."/>
        </authorList>
    </citation>
    <scope>NUCLEOTIDE SEQUENCE</scope>
    <source>
        <tissue evidence="1">Whole body</tissue>
    </source>
</reference>
<sequence>MHLTSKDTSIEYTCVSKSNLKMFKHKSVVLLTITLMIVFATSEPDEVPIIGNSVNILKFHGMLSFTMRVFSSDSEWIFRHPSAKVFKQVTTASRVIKNSPVFSGDFHMEMCDNYEQLFQAYFRNFTIEGVDKHWRPFMASWRKNQIAKYFGIRESLLSEEYKYIFIRIARVRDNLKMATPSESLEIEESLLDEADNVEIKDSASTVNFISKFSGTHYIESFTSGDSLFQVFVYRPEPFKFIKHAFTTRGINILFEKSVTNYFSSDFAEYVGKLKTGSGNQTVEEWASINLFFAHQDPESQNILRLYGNERLLARLGNLLWNEALIQLNLKYVSPFFPNKELSRWLLEFISNNLKLWDANL</sequence>
<proteinExistence type="predicted"/>
<reference evidence="1" key="2">
    <citation type="submission" date="2021-04" db="EMBL/GenBank/DDBJ databases">
        <title>Genome-wide patterns of bracovirus chromosomal integration into multiple host tissues during parasitism.</title>
        <authorList>
            <person name="Chebbi M.A.C."/>
        </authorList>
    </citation>
    <scope>NUCLEOTIDE SEQUENCE</scope>
    <source>
        <tissue evidence="1">Whole body</tissue>
    </source>
</reference>
<dbReference type="AlphaFoldDB" id="A0A8J5V958"/>
<dbReference type="Proteomes" id="UP000729913">
    <property type="component" value="Unassembled WGS sequence"/>
</dbReference>
<evidence type="ECO:0000313" key="2">
    <source>
        <dbReference type="Proteomes" id="UP000729913"/>
    </source>
</evidence>
<protein>
    <recommendedName>
        <fullName evidence="3">Torso-like protein</fullName>
    </recommendedName>
</protein>
<evidence type="ECO:0000313" key="1">
    <source>
        <dbReference type="EMBL" id="KAG8038449.1"/>
    </source>
</evidence>
<keyword evidence="2" id="KW-1185">Reference proteome</keyword>
<evidence type="ECO:0008006" key="3">
    <source>
        <dbReference type="Google" id="ProtNLM"/>
    </source>
</evidence>
<dbReference type="EMBL" id="JAAOIC020000043">
    <property type="protein sequence ID" value="KAG8038449.1"/>
    <property type="molecule type" value="Genomic_DNA"/>
</dbReference>
<organism evidence="1 2">
    <name type="scientific">Cotesia typhae</name>
    <dbReference type="NCBI Taxonomy" id="2053667"/>
    <lineage>
        <taxon>Eukaryota</taxon>
        <taxon>Metazoa</taxon>
        <taxon>Ecdysozoa</taxon>
        <taxon>Arthropoda</taxon>
        <taxon>Hexapoda</taxon>
        <taxon>Insecta</taxon>
        <taxon>Pterygota</taxon>
        <taxon>Neoptera</taxon>
        <taxon>Endopterygota</taxon>
        <taxon>Hymenoptera</taxon>
        <taxon>Apocrita</taxon>
        <taxon>Ichneumonoidea</taxon>
        <taxon>Braconidae</taxon>
        <taxon>Microgastrinae</taxon>
        <taxon>Cotesia</taxon>
    </lineage>
</organism>
<dbReference type="OrthoDB" id="10060229at2759"/>